<dbReference type="AlphaFoldDB" id="A0A803NSI3"/>
<sequence>MQNCKWAGLIFSGQPLRCCLFLSGFATLIFLMETSRWTEVCGNSLTMVLVGSWGFVVDGASRLVVEEG</sequence>
<protein>
    <submittedName>
        <fullName evidence="2">Uncharacterized protein</fullName>
    </submittedName>
</protein>
<evidence type="ECO:0000313" key="2">
    <source>
        <dbReference type="EnsemblPlants" id="cds.evm.model.02.1161"/>
    </source>
</evidence>
<keyword evidence="1" id="KW-1133">Transmembrane helix</keyword>
<organism evidence="2 3">
    <name type="scientific">Cannabis sativa</name>
    <name type="common">Hemp</name>
    <name type="synonym">Marijuana</name>
    <dbReference type="NCBI Taxonomy" id="3483"/>
    <lineage>
        <taxon>Eukaryota</taxon>
        <taxon>Viridiplantae</taxon>
        <taxon>Streptophyta</taxon>
        <taxon>Embryophyta</taxon>
        <taxon>Tracheophyta</taxon>
        <taxon>Spermatophyta</taxon>
        <taxon>Magnoliopsida</taxon>
        <taxon>eudicotyledons</taxon>
        <taxon>Gunneridae</taxon>
        <taxon>Pentapetalae</taxon>
        <taxon>rosids</taxon>
        <taxon>fabids</taxon>
        <taxon>Rosales</taxon>
        <taxon>Cannabaceae</taxon>
        <taxon>Cannabis</taxon>
    </lineage>
</organism>
<keyword evidence="3" id="KW-1185">Reference proteome</keyword>
<feature type="transmembrane region" description="Helical" evidence="1">
    <location>
        <begin position="6"/>
        <end position="32"/>
    </location>
</feature>
<keyword evidence="1" id="KW-0472">Membrane</keyword>
<reference evidence="2" key="2">
    <citation type="submission" date="2021-03" db="UniProtKB">
        <authorList>
            <consortium name="EnsemblPlants"/>
        </authorList>
    </citation>
    <scope>IDENTIFICATION</scope>
</reference>
<reference evidence="2" key="1">
    <citation type="submission" date="2018-11" db="EMBL/GenBank/DDBJ databases">
        <authorList>
            <person name="Grassa J C."/>
        </authorList>
    </citation>
    <scope>NUCLEOTIDE SEQUENCE [LARGE SCALE GENOMIC DNA]</scope>
</reference>
<keyword evidence="1" id="KW-0812">Transmembrane</keyword>
<dbReference type="Gramene" id="evm.model.02.1161">
    <property type="protein sequence ID" value="cds.evm.model.02.1161"/>
    <property type="gene ID" value="evm.TU.02.1161"/>
</dbReference>
<dbReference type="EMBL" id="UZAU01000163">
    <property type="status" value="NOT_ANNOTATED_CDS"/>
    <property type="molecule type" value="Genomic_DNA"/>
</dbReference>
<evidence type="ECO:0000313" key="3">
    <source>
        <dbReference type="Proteomes" id="UP000596661"/>
    </source>
</evidence>
<name>A0A803NSI3_CANSA</name>
<dbReference type="EnsemblPlants" id="evm.model.02.1161">
    <property type="protein sequence ID" value="cds.evm.model.02.1161"/>
    <property type="gene ID" value="evm.TU.02.1161"/>
</dbReference>
<dbReference type="Proteomes" id="UP000596661">
    <property type="component" value="Chromosome 2"/>
</dbReference>
<evidence type="ECO:0000256" key="1">
    <source>
        <dbReference type="SAM" id="Phobius"/>
    </source>
</evidence>
<proteinExistence type="predicted"/>
<accession>A0A803NSI3</accession>